<dbReference type="GO" id="GO:0016743">
    <property type="term" value="F:carboxyl- or carbamoyltransferase activity"/>
    <property type="evidence" value="ECO:0007669"/>
    <property type="project" value="UniProtKB-UniRule"/>
</dbReference>
<comment type="similarity">
    <text evidence="10">Belongs to the AccA family.</text>
</comment>
<comment type="subunit">
    <text evidence="10">Acetyl-CoA carboxylase is a heterohexamer composed of biotin carboxyl carrier protein (AccB), biotin carboxylase (AccC) and two subunits each of ACCase subunit alpha (AccA) and ACCase subunit beta (AccD).</text>
</comment>
<keyword evidence="5 10" id="KW-0276">Fatty acid metabolism</keyword>
<dbReference type="AlphaFoldDB" id="G9WRI2"/>
<dbReference type="RefSeq" id="WP_009537424.1">
    <property type="nucleotide sequence ID" value="NZ_JH414506.1"/>
</dbReference>
<keyword evidence="7 10" id="KW-0443">Lipid metabolism</keyword>
<dbReference type="GO" id="GO:0009317">
    <property type="term" value="C:acetyl-CoA carboxylase complex"/>
    <property type="evidence" value="ECO:0007669"/>
    <property type="project" value="InterPro"/>
</dbReference>
<comment type="pathway">
    <text evidence="1 10">Lipid metabolism; malonyl-CoA biosynthesis; malonyl-CoA from acetyl-CoA: step 1/1.</text>
</comment>
<dbReference type="InterPro" id="IPR011763">
    <property type="entry name" value="COA_CT_C"/>
</dbReference>
<dbReference type="PROSITE" id="PS50989">
    <property type="entry name" value="COA_CT_CTER"/>
    <property type="match status" value="1"/>
</dbReference>
<dbReference type="HAMAP" id="MF_00823">
    <property type="entry name" value="AcetylCoA_CT_alpha"/>
    <property type="match status" value="1"/>
</dbReference>
<dbReference type="SUPFAM" id="SSF52096">
    <property type="entry name" value="ClpP/crotonase"/>
    <property type="match status" value="1"/>
</dbReference>
<evidence type="ECO:0000256" key="7">
    <source>
        <dbReference type="ARBA" id="ARBA00023098"/>
    </source>
</evidence>
<evidence type="ECO:0000256" key="8">
    <source>
        <dbReference type="ARBA" id="ARBA00023160"/>
    </source>
</evidence>
<organism evidence="12 13">
    <name type="scientific">Oribacterium asaccharolyticum ACB7</name>
    <dbReference type="NCBI Taxonomy" id="796944"/>
    <lineage>
        <taxon>Bacteria</taxon>
        <taxon>Bacillati</taxon>
        <taxon>Bacillota</taxon>
        <taxon>Clostridia</taxon>
        <taxon>Lachnospirales</taxon>
        <taxon>Lachnospiraceae</taxon>
        <taxon>Oribacterium</taxon>
    </lineage>
</organism>
<evidence type="ECO:0000256" key="3">
    <source>
        <dbReference type="ARBA" id="ARBA00022679"/>
    </source>
</evidence>
<gene>
    <name evidence="10" type="primary">accA</name>
    <name evidence="12" type="ORF">HMPREF9624_01698</name>
</gene>
<dbReference type="Gene3D" id="3.90.226.10">
    <property type="entry name" value="2-enoyl-CoA Hydratase, Chain A, domain 1"/>
    <property type="match status" value="1"/>
</dbReference>
<sequence>MSQELVDKTRDLEPGERVLLARHPNRPHIEDFVENVFTDFFEQKGDHLYDEDRSIFGGIARFHGRPVTVLGHKKGRGMEENIACNFGMPCPEGYRKAKRLMEQAEKFHRPIITFIDTPGAYPGLEAEEHGQGEAIAKNLAFMSSLHVPVISIVSGEGNSGGALAIGVANKILMLENAIYSVLSPEGFATILWKDSTRAGEAAKVMKLTAEDLKEAGVCDEIIPEVPGGAQENPVALYKEVEKALEKILSAYESMSPEQIREDRLKKYRNI</sequence>
<dbReference type="PATRIC" id="fig|796944.3.peg.207"/>
<dbReference type="Proteomes" id="UP000003527">
    <property type="component" value="Unassembled WGS sequence"/>
</dbReference>
<dbReference type="NCBIfam" id="NF041504">
    <property type="entry name" value="AccA_sub"/>
    <property type="match status" value="1"/>
</dbReference>
<dbReference type="Pfam" id="PF03255">
    <property type="entry name" value="ACCA"/>
    <property type="match status" value="1"/>
</dbReference>
<feature type="domain" description="CoA carboxyltransferase C-terminal" evidence="11">
    <location>
        <begin position="1"/>
        <end position="250"/>
    </location>
</feature>
<evidence type="ECO:0000256" key="2">
    <source>
        <dbReference type="ARBA" id="ARBA00022516"/>
    </source>
</evidence>
<evidence type="ECO:0000256" key="9">
    <source>
        <dbReference type="ARBA" id="ARBA00049152"/>
    </source>
</evidence>
<keyword evidence="2 10" id="KW-0444">Lipid biosynthesis</keyword>
<dbReference type="InterPro" id="IPR029045">
    <property type="entry name" value="ClpP/crotonase-like_dom_sf"/>
</dbReference>
<reference evidence="12 13" key="1">
    <citation type="submission" date="2011-08" db="EMBL/GenBank/DDBJ databases">
        <title>The Genome Sequence of Oribacterium sp. ACB7.</title>
        <authorList>
            <consortium name="The Broad Institute Genome Sequencing Platform"/>
            <person name="Earl A."/>
            <person name="Ward D."/>
            <person name="Feldgarden M."/>
            <person name="Gevers D."/>
            <person name="Sizova M."/>
            <person name="Hazen A."/>
            <person name="Epstein S."/>
            <person name="Young S.K."/>
            <person name="Zeng Q."/>
            <person name="Gargeya S."/>
            <person name="Fitzgerald M."/>
            <person name="Haas B."/>
            <person name="Abouelleil A."/>
            <person name="Alvarado L."/>
            <person name="Arachchi H.M."/>
            <person name="Berlin A."/>
            <person name="Brown A."/>
            <person name="Chapman S.B."/>
            <person name="Chen Z."/>
            <person name="Dunbar C."/>
            <person name="Freedman E."/>
            <person name="Gearin G."/>
            <person name="Gellesch M."/>
            <person name="Goldberg J."/>
            <person name="Griggs A."/>
            <person name="Gujja S."/>
            <person name="Heiman D."/>
            <person name="Howarth C."/>
            <person name="Larson L."/>
            <person name="Lui A."/>
            <person name="MacDonald P.J.P."/>
            <person name="Montmayeur A."/>
            <person name="Murphy C."/>
            <person name="Neiman D."/>
            <person name="Pearson M."/>
            <person name="Priest M."/>
            <person name="Roberts A."/>
            <person name="Saif S."/>
            <person name="Shea T."/>
            <person name="Shenoy N."/>
            <person name="Sisk P."/>
            <person name="Stolte C."/>
            <person name="Sykes S."/>
            <person name="Wortman J."/>
            <person name="Nusbaum C."/>
            <person name="Birren B."/>
        </authorList>
    </citation>
    <scope>NUCLEOTIDE SEQUENCE [LARGE SCALE GENOMIC DNA]</scope>
    <source>
        <strain evidence="12 13">ACB7</strain>
    </source>
</reference>
<dbReference type="NCBIfam" id="TIGR00513">
    <property type="entry name" value="accA"/>
    <property type="match status" value="1"/>
</dbReference>
<dbReference type="GO" id="GO:0003989">
    <property type="term" value="F:acetyl-CoA carboxylase activity"/>
    <property type="evidence" value="ECO:0007669"/>
    <property type="project" value="InterPro"/>
</dbReference>
<keyword evidence="3 10" id="KW-0808">Transferase</keyword>
<evidence type="ECO:0000313" key="13">
    <source>
        <dbReference type="Proteomes" id="UP000003527"/>
    </source>
</evidence>
<evidence type="ECO:0000256" key="4">
    <source>
        <dbReference type="ARBA" id="ARBA00022741"/>
    </source>
</evidence>
<comment type="function">
    <text evidence="10">Component of the acetyl coenzyme A carboxylase (ACC) complex. First, biotin carboxylase catalyzes the carboxylation of biotin on its carrier protein (BCCP) and then the CO(2) group is transferred by the carboxyltransferase to acetyl-CoA to form malonyl-CoA.</text>
</comment>
<protein>
    <recommendedName>
        <fullName evidence="10">Acetyl-coenzyme A carboxylase carboxyl transferase subunit alpha</fullName>
        <shortName evidence="10">ACCase subunit alpha</shortName>
        <shortName evidence="10">Acetyl-CoA carboxylase carboxyltransferase subunit alpha</shortName>
        <ecNumber evidence="10">2.1.3.15</ecNumber>
    </recommendedName>
</protein>
<comment type="catalytic activity">
    <reaction evidence="9 10">
        <text>N(6)-carboxybiotinyl-L-lysyl-[protein] + acetyl-CoA = N(6)-biotinyl-L-lysyl-[protein] + malonyl-CoA</text>
        <dbReference type="Rhea" id="RHEA:54728"/>
        <dbReference type="Rhea" id="RHEA-COMP:10505"/>
        <dbReference type="Rhea" id="RHEA-COMP:10506"/>
        <dbReference type="ChEBI" id="CHEBI:57288"/>
        <dbReference type="ChEBI" id="CHEBI:57384"/>
        <dbReference type="ChEBI" id="CHEBI:83144"/>
        <dbReference type="ChEBI" id="CHEBI:83145"/>
        <dbReference type="EC" id="2.1.3.15"/>
    </reaction>
</comment>
<keyword evidence="13" id="KW-1185">Reference proteome</keyword>
<dbReference type="PRINTS" id="PR01069">
    <property type="entry name" value="ACCCTRFRASEA"/>
</dbReference>
<accession>G9WRI2</accession>
<keyword evidence="10" id="KW-0963">Cytoplasm</keyword>
<keyword evidence="8 10" id="KW-0275">Fatty acid biosynthesis</keyword>
<keyword evidence="4 10" id="KW-0547">Nucleotide-binding</keyword>
<comment type="caution">
    <text evidence="12">The sequence shown here is derived from an EMBL/GenBank/DDBJ whole genome shotgun (WGS) entry which is preliminary data.</text>
</comment>
<comment type="subcellular location">
    <subcellularLocation>
        <location evidence="10">Cytoplasm</location>
    </subcellularLocation>
</comment>
<dbReference type="HOGENOM" id="CLU_015486_0_2_9"/>
<keyword evidence="6 10" id="KW-0067">ATP-binding</keyword>
<dbReference type="PANTHER" id="PTHR42853:SF3">
    <property type="entry name" value="ACETYL-COENZYME A CARBOXYLASE CARBOXYL TRANSFERASE SUBUNIT ALPHA, CHLOROPLASTIC"/>
    <property type="match status" value="1"/>
</dbReference>
<name>G9WRI2_9FIRM</name>
<dbReference type="UniPathway" id="UPA00655">
    <property type="reaction ID" value="UER00711"/>
</dbReference>
<dbReference type="GO" id="GO:0005524">
    <property type="term" value="F:ATP binding"/>
    <property type="evidence" value="ECO:0007669"/>
    <property type="project" value="UniProtKB-KW"/>
</dbReference>
<dbReference type="EMBL" id="AFZD01000004">
    <property type="protein sequence ID" value="EHL13922.1"/>
    <property type="molecule type" value="Genomic_DNA"/>
</dbReference>
<evidence type="ECO:0000256" key="5">
    <source>
        <dbReference type="ARBA" id="ARBA00022832"/>
    </source>
</evidence>
<evidence type="ECO:0000313" key="12">
    <source>
        <dbReference type="EMBL" id="EHL13922.1"/>
    </source>
</evidence>
<evidence type="ECO:0000259" key="11">
    <source>
        <dbReference type="PROSITE" id="PS50989"/>
    </source>
</evidence>
<dbReference type="GO" id="GO:0006633">
    <property type="term" value="P:fatty acid biosynthetic process"/>
    <property type="evidence" value="ECO:0007669"/>
    <property type="project" value="UniProtKB-KW"/>
</dbReference>
<dbReference type="GO" id="GO:2001295">
    <property type="term" value="P:malonyl-CoA biosynthetic process"/>
    <property type="evidence" value="ECO:0007669"/>
    <property type="project" value="UniProtKB-UniRule"/>
</dbReference>
<dbReference type="InterPro" id="IPR001095">
    <property type="entry name" value="Acetyl_CoA_COase_a_su"/>
</dbReference>
<proteinExistence type="inferred from homology"/>
<evidence type="ECO:0000256" key="1">
    <source>
        <dbReference type="ARBA" id="ARBA00004956"/>
    </source>
</evidence>
<dbReference type="EC" id="2.1.3.15" evidence="10"/>
<evidence type="ECO:0000256" key="6">
    <source>
        <dbReference type="ARBA" id="ARBA00022840"/>
    </source>
</evidence>
<dbReference type="PANTHER" id="PTHR42853">
    <property type="entry name" value="ACETYL-COENZYME A CARBOXYLASE CARBOXYL TRANSFERASE SUBUNIT ALPHA"/>
    <property type="match status" value="1"/>
</dbReference>
<evidence type="ECO:0000256" key="10">
    <source>
        <dbReference type="HAMAP-Rule" id="MF_00823"/>
    </source>
</evidence>
<dbReference type="NCBIfam" id="NF004344">
    <property type="entry name" value="PRK05724.1"/>
    <property type="match status" value="1"/>
</dbReference>